<evidence type="ECO:0000259" key="6">
    <source>
        <dbReference type="PROSITE" id="PS50016"/>
    </source>
</evidence>
<keyword evidence="2 4" id="KW-0863">Zinc-finger</keyword>
<dbReference type="InterPro" id="IPR019786">
    <property type="entry name" value="Zinc_finger_PHD-type_CS"/>
</dbReference>
<name>A0A178ZVH3_9EURO</name>
<feature type="compositionally biased region" description="Basic and acidic residues" evidence="5">
    <location>
        <begin position="214"/>
        <end position="225"/>
    </location>
</feature>
<dbReference type="SUPFAM" id="SSF57903">
    <property type="entry name" value="FYVE/PHD zinc finger"/>
    <property type="match status" value="1"/>
</dbReference>
<feature type="compositionally biased region" description="Low complexity" evidence="5">
    <location>
        <begin position="273"/>
        <end position="285"/>
    </location>
</feature>
<feature type="compositionally biased region" description="Polar residues" evidence="5">
    <location>
        <begin position="183"/>
        <end position="207"/>
    </location>
</feature>
<accession>A0A178ZVH3</accession>
<dbReference type="AlphaFoldDB" id="A0A178ZVH3"/>
<feature type="region of interest" description="Disordered" evidence="5">
    <location>
        <begin position="1"/>
        <end position="40"/>
    </location>
</feature>
<evidence type="ECO:0000313" key="7">
    <source>
        <dbReference type="EMBL" id="OAP63426.1"/>
    </source>
</evidence>
<dbReference type="GeneID" id="30006823"/>
<feature type="domain" description="PHD-type" evidence="6">
    <location>
        <begin position="357"/>
        <end position="413"/>
    </location>
</feature>
<feature type="region of interest" description="Disordered" evidence="5">
    <location>
        <begin position="68"/>
        <end position="90"/>
    </location>
</feature>
<dbReference type="GO" id="GO:0008270">
    <property type="term" value="F:zinc ion binding"/>
    <property type="evidence" value="ECO:0007669"/>
    <property type="project" value="UniProtKB-KW"/>
</dbReference>
<dbReference type="InterPro" id="IPR013083">
    <property type="entry name" value="Znf_RING/FYVE/PHD"/>
</dbReference>
<dbReference type="InterPro" id="IPR011011">
    <property type="entry name" value="Znf_FYVE_PHD"/>
</dbReference>
<reference evidence="7 8" key="1">
    <citation type="submission" date="2016-04" db="EMBL/GenBank/DDBJ databases">
        <title>Draft genome of Fonsecaea erecta CBS 125763.</title>
        <authorList>
            <person name="Weiss V.A."/>
            <person name="Vicente V.A."/>
            <person name="Raittz R.T."/>
            <person name="Moreno L.F."/>
            <person name="De Souza E.M."/>
            <person name="Pedrosa F.O."/>
            <person name="Steffens M.B."/>
            <person name="Faoro H."/>
            <person name="Tadra-Sfeir M.Z."/>
            <person name="Najafzadeh M.J."/>
            <person name="Felipe M.S."/>
            <person name="Teixeira M."/>
            <person name="Sun J."/>
            <person name="Xi L."/>
            <person name="Gomes R."/>
            <person name="De Azevedo C.M."/>
            <person name="Salgado C.G."/>
            <person name="Da Silva M.B."/>
            <person name="Nascimento M.F."/>
            <person name="Queiroz-Telles F."/>
            <person name="Attili D.S."/>
            <person name="Gorbushina A."/>
        </authorList>
    </citation>
    <scope>NUCLEOTIDE SEQUENCE [LARGE SCALE GENOMIC DNA]</scope>
    <source>
        <strain evidence="7 8">CBS 125763</strain>
    </source>
</reference>
<evidence type="ECO:0000256" key="3">
    <source>
        <dbReference type="ARBA" id="ARBA00022833"/>
    </source>
</evidence>
<keyword evidence="8" id="KW-1185">Reference proteome</keyword>
<dbReference type="CDD" id="cd15502">
    <property type="entry name" value="PHD_Phf1p_Phf2p_like"/>
    <property type="match status" value="1"/>
</dbReference>
<dbReference type="InterPro" id="IPR019787">
    <property type="entry name" value="Znf_PHD-finger"/>
</dbReference>
<evidence type="ECO:0000256" key="1">
    <source>
        <dbReference type="ARBA" id="ARBA00022723"/>
    </source>
</evidence>
<dbReference type="Proteomes" id="UP000078343">
    <property type="component" value="Unassembled WGS sequence"/>
</dbReference>
<feature type="region of interest" description="Disordered" evidence="5">
    <location>
        <begin position="146"/>
        <end position="346"/>
    </location>
</feature>
<dbReference type="SMART" id="SM00249">
    <property type="entry name" value="PHD"/>
    <property type="match status" value="1"/>
</dbReference>
<dbReference type="OrthoDB" id="5863171at2759"/>
<evidence type="ECO:0000313" key="8">
    <source>
        <dbReference type="Proteomes" id="UP000078343"/>
    </source>
</evidence>
<dbReference type="STRING" id="1367422.A0A178ZVH3"/>
<dbReference type="InterPro" id="IPR001965">
    <property type="entry name" value="Znf_PHD"/>
</dbReference>
<dbReference type="Pfam" id="PF00628">
    <property type="entry name" value="PHD"/>
    <property type="match status" value="1"/>
</dbReference>
<feature type="compositionally biased region" description="Polar residues" evidence="5">
    <location>
        <begin position="325"/>
        <end position="339"/>
    </location>
</feature>
<dbReference type="Gene3D" id="3.30.40.10">
    <property type="entry name" value="Zinc/RING finger domain, C3HC4 (zinc finger)"/>
    <property type="match status" value="1"/>
</dbReference>
<evidence type="ECO:0000256" key="4">
    <source>
        <dbReference type="PROSITE-ProRule" id="PRU00146"/>
    </source>
</evidence>
<gene>
    <name evidence="7" type="ORF">AYL99_02653</name>
</gene>
<sequence length="598" mass="64537">MASPPRSSLAPSEASNDLRSHVIQNSDNDHHKQFSMPSSHYNIPPAIPVLNFSVTSDGLNNHVELLGPHRPPQVDFGPTSYPRSGPRRGSFPDILPHGHTPPPPINITMPPAKARKSGLFTGFRAGQEDMDTDSDLEFLYSIPCSNADKAQTPSPVTNTDKIDKDTTTTVGEVVAPSIASDGNPPSTKVAESSVSGRNKQDVPSNSPVVPDKGLTGDKPDIKREPSNIQAPGDDQTSPQVVPANAIDQPSNYSMPPSKKRKSGASRTSESNQRASTSASTATPSRESSEEYNPSGHTRSGRQIQKPVSLSEGTPVHASPSRKPSRNNSTANTMSNSPASIKTHPKIKRRVYRGREQFALCEHCLRGHGPPGNVIVFCDACNKCWHQRCHEPQISSQTVSDSKAEWFCSECDRILHGKKKDKKANGKAGAQLAVVAPPVVEQKPTFTGPRVGGRFLRPEQKEAYLKTLSRDDLVSLVLQASDLAPDLPLFQRAAPPPPPPVVMPQAQFTSTYVTPVTKVPSFGDNDAGDDNELDEGYDGYFDEHAALYPKPGNGVQLPPESEDLHVLLEGKESKTFSHWVQGMPGKLFSGSGNVSSTVY</sequence>
<feature type="compositionally biased region" description="Polar residues" evidence="5">
    <location>
        <begin position="226"/>
        <end position="239"/>
    </location>
</feature>
<keyword evidence="3" id="KW-0862">Zinc</keyword>
<proteinExistence type="predicted"/>
<feature type="compositionally biased region" description="Polar residues" evidence="5">
    <location>
        <begin position="294"/>
        <end position="311"/>
    </location>
</feature>
<protein>
    <recommendedName>
        <fullName evidence="6">PHD-type domain-containing protein</fullName>
    </recommendedName>
</protein>
<evidence type="ECO:0000256" key="2">
    <source>
        <dbReference type="ARBA" id="ARBA00022771"/>
    </source>
</evidence>
<dbReference type="PROSITE" id="PS50016">
    <property type="entry name" value="ZF_PHD_2"/>
    <property type="match status" value="1"/>
</dbReference>
<dbReference type="PROSITE" id="PS01359">
    <property type="entry name" value="ZF_PHD_1"/>
    <property type="match status" value="1"/>
</dbReference>
<feature type="compositionally biased region" description="Polar residues" evidence="5">
    <location>
        <begin position="1"/>
        <end position="26"/>
    </location>
</feature>
<comment type="caution">
    <text evidence="7">The sequence shown here is derived from an EMBL/GenBank/DDBJ whole genome shotgun (WGS) entry which is preliminary data.</text>
</comment>
<evidence type="ECO:0000256" key="5">
    <source>
        <dbReference type="SAM" id="MobiDB-lite"/>
    </source>
</evidence>
<dbReference type="EMBL" id="LVYI01000002">
    <property type="protein sequence ID" value="OAP63426.1"/>
    <property type="molecule type" value="Genomic_DNA"/>
</dbReference>
<dbReference type="RefSeq" id="XP_018696793.1">
    <property type="nucleotide sequence ID" value="XM_018834169.1"/>
</dbReference>
<keyword evidence="1" id="KW-0479">Metal-binding</keyword>
<organism evidence="7 8">
    <name type="scientific">Fonsecaea erecta</name>
    <dbReference type="NCBI Taxonomy" id="1367422"/>
    <lineage>
        <taxon>Eukaryota</taxon>
        <taxon>Fungi</taxon>
        <taxon>Dikarya</taxon>
        <taxon>Ascomycota</taxon>
        <taxon>Pezizomycotina</taxon>
        <taxon>Eurotiomycetes</taxon>
        <taxon>Chaetothyriomycetidae</taxon>
        <taxon>Chaetothyriales</taxon>
        <taxon>Herpotrichiellaceae</taxon>
        <taxon>Fonsecaea</taxon>
    </lineage>
</organism>